<protein>
    <submittedName>
        <fullName evidence="1">Uncharacterized protein</fullName>
    </submittedName>
</protein>
<reference evidence="1 2" key="1">
    <citation type="submission" date="2019-02" db="EMBL/GenBank/DDBJ databases">
        <title>Genomic Encyclopedia of Type Strains, Phase IV (KMG-IV): sequencing the most valuable type-strain genomes for metagenomic binning, comparative biology and taxonomic classification.</title>
        <authorList>
            <person name="Goeker M."/>
        </authorList>
    </citation>
    <scope>NUCLEOTIDE SEQUENCE [LARGE SCALE GENOMIC DNA]</scope>
    <source>
        <strain evidence="1 2">DSM 17196</strain>
    </source>
</reference>
<evidence type="ECO:0000313" key="2">
    <source>
        <dbReference type="Proteomes" id="UP000292262"/>
    </source>
</evidence>
<sequence length="241" mass="26871">MKLKTGLINLFVIGLLFASCQKEESTEATASFPAQEELAKNWQEADLAELFGTKNNSYAITPKQLLILAGDQEVESVRFIPGVLDNELVVTFAGVTTTGEIMEKITIYPEERFITQGLKKCEMQQINKAAITDTKVAQHAIQPATAYQYVMAWEQKDVNKLEELTSYDGQRLYHFSYPASVVKYMASHTSSDYISLSWGINEKDKMTPVFLPLNADGEVTIDTKRADNPYDSGSCCPPDCN</sequence>
<dbReference type="Proteomes" id="UP000292262">
    <property type="component" value="Unassembled WGS sequence"/>
</dbReference>
<organism evidence="1 2">
    <name type="scientific">Aquimarina brevivitae</name>
    <dbReference type="NCBI Taxonomy" id="323412"/>
    <lineage>
        <taxon>Bacteria</taxon>
        <taxon>Pseudomonadati</taxon>
        <taxon>Bacteroidota</taxon>
        <taxon>Flavobacteriia</taxon>
        <taxon>Flavobacteriales</taxon>
        <taxon>Flavobacteriaceae</taxon>
        <taxon>Aquimarina</taxon>
    </lineage>
</organism>
<keyword evidence="2" id="KW-1185">Reference proteome</keyword>
<evidence type="ECO:0000313" key="1">
    <source>
        <dbReference type="EMBL" id="RZS90540.1"/>
    </source>
</evidence>
<dbReference type="PROSITE" id="PS51257">
    <property type="entry name" value="PROKAR_LIPOPROTEIN"/>
    <property type="match status" value="1"/>
</dbReference>
<comment type="caution">
    <text evidence="1">The sequence shown here is derived from an EMBL/GenBank/DDBJ whole genome shotgun (WGS) entry which is preliminary data.</text>
</comment>
<dbReference type="OrthoDB" id="1344394at2"/>
<proteinExistence type="predicted"/>
<dbReference type="EMBL" id="SGXE01000007">
    <property type="protein sequence ID" value="RZS90540.1"/>
    <property type="molecule type" value="Genomic_DNA"/>
</dbReference>
<accession>A0A4Q7NUC8</accession>
<name>A0A4Q7NUC8_9FLAO</name>
<dbReference type="AlphaFoldDB" id="A0A4Q7NUC8"/>
<dbReference type="RefSeq" id="WP_130287839.1">
    <property type="nucleotide sequence ID" value="NZ_SGXE01000007.1"/>
</dbReference>
<gene>
    <name evidence="1" type="ORF">EV197_3334</name>
</gene>